<dbReference type="OrthoDB" id="257407at2"/>
<organism evidence="1 2">
    <name type="scientific">Rhodopirellula bahusiensis</name>
    <dbReference type="NCBI Taxonomy" id="2014065"/>
    <lineage>
        <taxon>Bacteria</taxon>
        <taxon>Pseudomonadati</taxon>
        <taxon>Planctomycetota</taxon>
        <taxon>Planctomycetia</taxon>
        <taxon>Pirellulales</taxon>
        <taxon>Pirellulaceae</taxon>
        <taxon>Rhodopirellula</taxon>
    </lineage>
</organism>
<keyword evidence="2" id="KW-1185">Reference proteome</keyword>
<comment type="caution">
    <text evidence="1">The sequence shown here is derived from an EMBL/GenBank/DDBJ whole genome shotgun (WGS) entry which is preliminary data.</text>
</comment>
<proteinExistence type="predicted"/>
<gene>
    <name evidence="1" type="ORF">CEE69_27810</name>
</gene>
<evidence type="ECO:0000313" key="1">
    <source>
        <dbReference type="EMBL" id="PHQ32079.1"/>
    </source>
</evidence>
<evidence type="ECO:0008006" key="3">
    <source>
        <dbReference type="Google" id="ProtNLM"/>
    </source>
</evidence>
<dbReference type="CDD" id="cd02440">
    <property type="entry name" value="AdoMet_MTases"/>
    <property type="match status" value="1"/>
</dbReference>
<dbReference type="InterPro" id="IPR029063">
    <property type="entry name" value="SAM-dependent_MTases_sf"/>
</dbReference>
<name>A0A2G1W080_9BACT</name>
<dbReference type="Pfam" id="PF13489">
    <property type="entry name" value="Methyltransf_23"/>
    <property type="match status" value="1"/>
</dbReference>
<evidence type="ECO:0000313" key="2">
    <source>
        <dbReference type="Proteomes" id="UP000225740"/>
    </source>
</evidence>
<reference evidence="1 2" key="1">
    <citation type="submission" date="2017-06" db="EMBL/GenBank/DDBJ databases">
        <title>Description of Rhodopirellula bahusiensis sp. nov.</title>
        <authorList>
            <person name="Kizina J."/>
            <person name="Harder J."/>
        </authorList>
    </citation>
    <scope>NUCLEOTIDE SEQUENCE [LARGE SCALE GENOMIC DNA]</scope>
    <source>
        <strain evidence="1 2">SWK21</strain>
    </source>
</reference>
<dbReference type="AlphaFoldDB" id="A0A2G1W080"/>
<dbReference type="PANTHER" id="PTHR43861">
    <property type="entry name" value="TRANS-ACONITATE 2-METHYLTRANSFERASE-RELATED"/>
    <property type="match status" value="1"/>
</dbReference>
<dbReference type="EMBL" id="NIZW01000033">
    <property type="protein sequence ID" value="PHQ32079.1"/>
    <property type="molecule type" value="Genomic_DNA"/>
</dbReference>
<dbReference type="Proteomes" id="UP000225740">
    <property type="component" value="Unassembled WGS sequence"/>
</dbReference>
<accession>A0A2G1W080</accession>
<dbReference type="SUPFAM" id="SSF53335">
    <property type="entry name" value="S-adenosyl-L-methionine-dependent methyltransferases"/>
    <property type="match status" value="1"/>
</dbReference>
<dbReference type="RefSeq" id="WP_099263842.1">
    <property type="nucleotide sequence ID" value="NZ_NIZW01000033.1"/>
</dbReference>
<dbReference type="PANTHER" id="PTHR43861:SF6">
    <property type="entry name" value="METHYLTRANSFERASE TYPE 11"/>
    <property type="match status" value="1"/>
</dbReference>
<sequence length="292" mass="33134">MKSTRKINLQCPVCGIAQFRFRFEKKGRDFWRCMSCAGELLYPLPTVDELEQYYDESYSEGMYSDFAAAQTMKRMTAHSRLSELSRYVPSASGGRWLDVGCADGTFVAVAKEKGADAQGVELSATAVELARQAGLNVHSGTVDSLPNDARFDTITAFDVIEHVLDPRDFIRALRMRVRDGGHIVLTLPDLNSMARRLMGSRWYFYIPEEHLHYFNRQNLSLLLQEEGFTVKAACRTYKPLTFDYSLVQFAEYNPMIHRVLSTIGNLMPSRLRSKVIPLPIGEMMLIGQYNAT</sequence>
<dbReference type="Gene3D" id="3.40.50.150">
    <property type="entry name" value="Vaccinia Virus protein VP39"/>
    <property type="match status" value="1"/>
</dbReference>
<dbReference type="GeneID" id="90611679"/>
<protein>
    <recommendedName>
        <fullName evidence="3">Class I SAM-dependent methyltransferase</fullName>
    </recommendedName>
</protein>